<dbReference type="HOGENOM" id="CLU_3366425_0_0_5"/>
<organism evidence="1 2">
    <name type="scientific">Salipiger bermudensis (strain DSM 26914 / JCM 13377 / KCTC 12554 / HTCC2601)</name>
    <name type="common">Pelagibaca bermudensis</name>
    <dbReference type="NCBI Taxonomy" id="314265"/>
    <lineage>
        <taxon>Bacteria</taxon>
        <taxon>Pseudomonadati</taxon>
        <taxon>Pseudomonadota</taxon>
        <taxon>Alphaproteobacteria</taxon>
        <taxon>Rhodobacterales</taxon>
        <taxon>Roseobacteraceae</taxon>
        <taxon>Salipiger</taxon>
    </lineage>
</organism>
<accession>Q0FJD4</accession>
<gene>
    <name evidence="1" type="ORF">R2601_07478</name>
</gene>
<proteinExistence type="predicted"/>
<dbReference type="STRING" id="314265.R2601_07478"/>
<dbReference type="Proteomes" id="UP000006230">
    <property type="component" value="Unassembled WGS sequence"/>
</dbReference>
<keyword evidence="2" id="KW-1185">Reference proteome</keyword>
<name>Q0FJD4_SALBH</name>
<sequence length="35" mass="3775">MAENVMLALGQEPMTPGFAASLRQSRKAVILGLHH</sequence>
<protein>
    <submittedName>
        <fullName evidence="1">Uncharacterized protein</fullName>
    </submittedName>
</protein>
<dbReference type="EMBL" id="AATQ01000049">
    <property type="protein sequence ID" value="EAU44342.1"/>
    <property type="molecule type" value="Genomic_DNA"/>
</dbReference>
<dbReference type="AlphaFoldDB" id="Q0FJD4"/>
<evidence type="ECO:0000313" key="2">
    <source>
        <dbReference type="Proteomes" id="UP000006230"/>
    </source>
</evidence>
<comment type="caution">
    <text evidence="1">The sequence shown here is derived from an EMBL/GenBank/DDBJ whole genome shotgun (WGS) entry which is preliminary data.</text>
</comment>
<evidence type="ECO:0000313" key="1">
    <source>
        <dbReference type="EMBL" id="EAU44342.1"/>
    </source>
</evidence>
<reference evidence="1 2" key="1">
    <citation type="journal article" date="2010" name="J. Bacteriol.">
        <title>Genome sequences of Pelagibaca bermudensis HTCC2601T and Maritimibacter alkaliphilus HTCC2654T, the type strains of two marine Roseobacter genera.</title>
        <authorList>
            <person name="Thrash J.C."/>
            <person name="Cho J.C."/>
            <person name="Ferriera S."/>
            <person name="Johnson J."/>
            <person name="Vergin K.L."/>
            <person name="Giovannoni S.J."/>
        </authorList>
    </citation>
    <scope>NUCLEOTIDE SEQUENCE [LARGE SCALE GENOMIC DNA]</scope>
    <source>
        <strain evidence="2">DSM 26914 / JCM 13377 / KCTC 12554 / HTCC2601</strain>
    </source>
</reference>